<dbReference type="InterPro" id="IPR032675">
    <property type="entry name" value="LRR_dom_sf"/>
</dbReference>
<dbReference type="PANTHER" id="PTHR27004">
    <property type="entry name" value="RECEPTOR-LIKE PROTEIN 12 ISOFORM X1"/>
    <property type="match status" value="1"/>
</dbReference>
<dbReference type="InterPro" id="IPR001611">
    <property type="entry name" value="Leu-rich_rpt"/>
</dbReference>
<keyword evidence="9" id="KW-0675">Receptor</keyword>
<dbReference type="Pfam" id="PF12799">
    <property type="entry name" value="LRR_4"/>
    <property type="match status" value="1"/>
</dbReference>
<dbReference type="PRINTS" id="PR00019">
    <property type="entry name" value="LEURICHRPT"/>
</dbReference>
<dbReference type="Proteomes" id="UP001358586">
    <property type="component" value="Chromosome 8"/>
</dbReference>
<evidence type="ECO:0000256" key="2">
    <source>
        <dbReference type="ARBA" id="ARBA00009592"/>
    </source>
</evidence>
<evidence type="ECO:0000256" key="9">
    <source>
        <dbReference type="ARBA" id="ARBA00023170"/>
    </source>
</evidence>
<sequence length="209" mass="23738">MKRLEMELSKIVAISVSMDLSNNQFSGKIPEDVGQLISLQMLNFSHNNFTGPIPTSFGNLVALESLDLSSNKLSGRIPSQMTKLTFLEVLNLSNNKLVGPIPHGDQFDTFDNDSYNGNLRLCGLPLSKQCFNHGVAESPSPLVVEYDGSEIPFFWQAVMMGYGSGVVLGLSLGYILFTNRRPWWFVRKVVRDWQYNFTRWVQRNRIRRN</sequence>
<dbReference type="Gene3D" id="3.80.10.10">
    <property type="entry name" value="Ribonuclease Inhibitor"/>
    <property type="match status" value="1"/>
</dbReference>
<dbReference type="InterPro" id="IPR025875">
    <property type="entry name" value="Leu-rich_rpt_4"/>
</dbReference>
<proteinExistence type="inferred from homology"/>
<keyword evidence="5 11" id="KW-0812">Transmembrane</keyword>
<evidence type="ECO:0000256" key="1">
    <source>
        <dbReference type="ARBA" id="ARBA00004251"/>
    </source>
</evidence>
<gene>
    <name evidence="12" type="ORF">PVK06_025867</name>
</gene>
<evidence type="ECO:0000256" key="10">
    <source>
        <dbReference type="ARBA" id="ARBA00023180"/>
    </source>
</evidence>
<keyword evidence="6" id="KW-0677">Repeat</keyword>
<comment type="caution">
    <text evidence="12">The sequence shown here is derived from an EMBL/GenBank/DDBJ whole genome shotgun (WGS) entry which is preliminary data.</text>
</comment>
<evidence type="ECO:0000256" key="6">
    <source>
        <dbReference type="ARBA" id="ARBA00022737"/>
    </source>
</evidence>
<evidence type="ECO:0008006" key="14">
    <source>
        <dbReference type="Google" id="ProtNLM"/>
    </source>
</evidence>
<comment type="subcellular location">
    <subcellularLocation>
        <location evidence="1">Cell membrane</location>
        <topology evidence="1">Single-pass type I membrane protein</topology>
    </subcellularLocation>
</comment>
<dbReference type="SUPFAM" id="SSF52058">
    <property type="entry name" value="L domain-like"/>
    <property type="match status" value="1"/>
</dbReference>
<dbReference type="PANTHER" id="PTHR27004:SF208">
    <property type="entry name" value="LRR RECEPTOR-LIKE SERINE_THREONINE-PROTEIN KINASE GSO2"/>
    <property type="match status" value="1"/>
</dbReference>
<keyword evidence="8 11" id="KW-0472">Membrane</keyword>
<evidence type="ECO:0000256" key="4">
    <source>
        <dbReference type="ARBA" id="ARBA00022614"/>
    </source>
</evidence>
<evidence type="ECO:0000256" key="11">
    <source>
        <dbReference type="SAM" id="Phobius"/>
    </source>
</evidence>
<keyword evidence="13" id="KW-1185">Reference proteome</keyword>
<name>A0ABR0NW22_GOSAR</name>
<protein>
    <recommendedName>
        <fullName evidence="14">Receptor like protein 30-like</fullName>
    </recommendedName>
</protein>
<reference evidence="12 13" key="1">
    <citation type="submission" date="2023-03" db="EMBL/GenBank/DDBJ databases">
        <title>WGS of Gossypium arboreum.</title>
        <authorList>
            <person name="Yu D."/>
        </authorList>
    </citation>
    <scope>NUCLEOTIDE SEQUENCE [LARGE SCALE GENOMIC DNA]</scope>
    <source>
        <tissue evidence="12">Leaf</tissue>
    </source>
</reference>
<keyword evidence="3" id="KW-1003">Cell membrane</keyword>
<dbReference type="Pfam" id="PF00560">
    <property type="entry name" value="LRR_1"/>
    <property type="match status" value="2"/>
</dbReference>
<keyword evidence="10" id="KW-0325">Glycoprotein</keyword>
<evidence type="ECO:0000256" key="8">
    <source>
        <dbReference type="ARBA" id="ARBA00023136"/>
    </source>
</evidence>
<accession>A0ABR0NW22</accession>
<keyword evidence="7 11" id="KW-1133">Transmembrane helix</keyword>
<evidence type="ECO:0000313" key="13">
    <source>
        <dbReference type="Proteomes" id="UP001358586"/>
    </source>
</evidence>
<organism evidence="12 13">
    <name type="scientific">Gossypium arboreum</name>
    <name type="common">Tree cotton</name>
    <name type="synonym">Gossypium nanking</name>
    <dbReference type="NCBI Taxonomy" id="29729"/>
    <lineage>
        <taxon>Eukaryota</taxon>
        <taxon>Viridiplantae</taxon>
        <taxon>Streptophyta</taxon>
        <taxon>Embryophyta</taxon>
        <taxon>Tracheophyta</taxon>
        <taxon>Spermatophyta</taxon>
        <taxon>Magnoliopsida</taxon>
        <taxon>eudicotyledons</taxon>
        <taxon>Gunneridae</taxon>
        <taxon>Pentapetalae</taxon>
        <taxon>rosids</taxon>
        <taxon>malvids</taxon>
        <taxon>Malvales</taxon>
        <taxon>Malvaceae</taxon>
        <taxon>Malvoideae</taxon>
        <taxon>Gossypium</taxon>
    </lineage>
</organism>
<feature type="transmembrane region" description="Helical" evidence="11">
    <location>
        <begin position="153"/>
        <end position="177"/>
    </location>
</feature>
<dbReference type="EMBL" id="JARKNE010000008">
    <property type="protein sequence ID" value="KAK5810553.1"/>
    <property type="molecule type" value="Genomic_DNA"/>
</dbReference>
<evidence type="ECO:0000256" key="7">
    <source>
        <dbReference type="ARBA" id="ARBA00022989"/>
    </source>
</evidence>
<evidence type="ECO:0000313" key="12">
    <source>
        <dbReference type="EMBL" id="KAK5810553.1"/>
    </source>
</evidence>
<evidence type="ECO:0000256" key="5">
    <source>
        <dbReference type="ARBA" id="ARBA00022692"/>
    </source>
</evidence>
<evidence type="ECO:0000256" key="3">
    <source>
        <dbReference type="ARBA" id="ARBA00022475"/>
    </source>
</evidence>
<keyword evidence="4" id="KW-0433">Leucine-rich repeat</keyword>
<comment type="similarity">
    <text evidence="2">Belongs to the RLP family.</text>
</comment>